<dbReference type="SMART" id="SM00382">
    <property type="entry name" value="AAA"/>
    <property type="match status" value="1"/>
</dbReference>
<dbReference type="PANTHER" id="PTHR23069:SF7">
    <property type="entry name" value="P-LOOP CONTAINING NUCLEOSIDE TRIPHOSPHATE HYDROLASES SUPERFAMILY PROTEIN"/>
    <property type="match status" value="1"/>
</dbReference>
<keyword evidence="6" id="KW-0067">ATP-binding</keyword>
<evidence type="ECO:0000256" key="4">
    <source>
        <dbReference type="ARBA" id="ARBA00022771"/>
    </source>
</evidence>
<evidence type="ECO:0000256" key="6">
    <source>
        <dbReference type="ARBA" id="ARBA00022840"/>
    </source>
</evidence>
<dbReference type="InterPro" id="IPR013083">
    <property type="entry name" value="Znf_RING/FYVE/PHD"/>
</dbReference>
<evidence type="ECO:0000256" key="7">
    <source>
        <dbReference type="ARBA" id="ARBA00023117"/>
    </source>
</evidence>
<dbReference type="GO" id="GO:0006334">
    <property type="term" value="P:nucleosome assembly"/>
    <property type="evidence" value="ECO:0007669"/>
    <property type="project" value="TreeGrafter"/>
</dbReference>
<feature type="region of interest" description="Disordered" evidence="8">
    <location>
        <begin position="279"/>
        <end position="313"/>
    </location>
</feature>
<dbReference type="PANTHER" id="PTHR23069">
    <property type="entry name" value="AAA DOMAIN-CONTAINING"/>
    <property type="match status" value="1"/>
</dbReference>
<dbReference type="Gene3D" id="3.40.50.300">
    <property type="entry name" value="P-loop containing nucleotide triphosphate hydrolases"/>
    <property type="match status" value="1"/>
</dbReference>
<evidence type="ECO:0000256" key="1">
    <source>
        <dbReference type="ARBA" id="ARBA00006914"/>
    </source>
</evidence>
<feature type="compositionally biased region" description="Basic and acidic residues" evidence="8">
    <location>
        <begin position="208"/>
        <end position="228"/>
    </location>
</feature>
<keyword evidence="5" id="KW-0862">Zinc</keyword>
<dbReference type="InterPro" id="IPR034732">
    <property type="entry name" value="EPHD"/>
</dbReference>
<gene>
    <name evidence="10" type="ORF">PPROV_000028600</name>
</gene>
<evidence type="ECO:0000313" key="10">
    <source>
        <dbReference type="EMBL" id="GHP01530.1"/>
    </source>
</evidence>
<evidence type="ECO:0000313" key="11">
    <source>
        <dbReference type="Proteomes" id="UP000660262"/>
    </source>
</evidence>
<dbReference type="InterPro" id="IPR003960">
    <property type="entry name" value="ATPase_AAA_CS"/>
</dbReference>
<comment type="similarity">
    <text evidence="1">Belongs to the AAA ATPase family.</text>
</comment>
<dbReference type="PROSITE" id="PS51805">
    <property type="entry name" value="EPHD"/>
    <property type="match status" value="1"/>
</dbReference>
<dbReference type="SMART" id="SM00249">
    <property type="entry name" value="PHD"/>
    <property type="match status" value="1"/>
</dbReference>
<organism evidence="10 11">
    <name type="scientific">Pycnococcus provasolii</name>
    <dbReference type="NCBI Taxonomy" id="41880"/>
    <lineage>
        <taxon>Eukaryota</taxon>
        <taxon>Viridiplantae</taxon>
        <taxon>Chlorophyta</taxon>
        <taxon>Pseudoscourfieldiophyceae</taxon>
        <taxon>Pseudoscourfieldiales</taxon>
        <taxon>Pycnococcaceae</taxon>
        <taxon>Pycnococcus</taxon>
    </lineage>
</organism>
<name>A0A830H661_9CHLO</name>
<feature type="region of interest" description="Disordered" evidence="8">
    <location>
        <begin position="199"/>
        <end position="233"/>
    </location>
</feature>
<feature type="domain" description="PHD-type" evidence="9">
    <location>
        <begin position="77"/>
        <end position="192"/>
    </location>
</feature>
<dbReference type="InterPro" id="IPR027417">
    <property type="entry name" value="P-loop_NTPase"/>
</dbReference>
<dbReference type="Pfam" id="PF00004">
    <property type="entry name" value="AAA"/>
    <property type="match status" value="1"/>
</dbReference>
<keyword evidence="7" id="KW-0103">Bromodomain</keyword>
<keyword evidence="2" id="KW-0479">Metal-binding</keyword>
<dbReference type="GO" id="GO:0005634">
    <property type="term" value="C:nucleus"/>
    <property type="evidence" value="ECO:0007669"/>
    <property type="project" value="TreeGrafter"/>
</dbReference>
<dbReference type="GO" id="GO:0045815">
    <property type="term" value="P:transcription initiation-coupled chromatin remodeling"/>
    <property type="evidence" value="ECO:0007669"/>
    <property type="project" value="TreeGrafter"/>
</dbReference>
<dbReference type="Gene3D" id="3.30.40.10">
    <property type="entry name" value="Zinc/RING finger domain, C3HC4 (zinc finger)"/>
    <property type="match status" value="1"/>
</dbReference>
<dbReference type="GO" id="GO:0006337">
    <property type="term" value="P:nucleosome disassembly"/>
    <property type="evidence" value="ECO:0007669"/>
    <property type="project" value="TreeGrafter"/>
</dbReference>
<dbReference type="InterPro" id="IPR003959">
    <property type="entry name" value="ATPase_AAA_core"/>
</dbReference>
<proteinExistence type="inferred from homology"/>
<dbReference type="Pfam" id="PF13771">
    <property type="entry name" value="zf-HC5HC2H"/>
    <property type="match status" value="1"/>
</dbReference>
<keyword evidence="3" id="KW-0547">Nucleotide-binding</keyword>
<evidence type="ECO:0000256" key="3">
    <source>
        <dbReference type="ARBA" id="ARBA00022741"/>
    </source>
</evidence>
<feature type="compositionally biased region" description="Polar residues" evidence="8">
    <location>
        <begin position="301"/>
        <end position="312"/>
    </location>
</feature>
<reference evidence="10" key="1">
    <citation type="submission" date="2020-10" db="EMBL/GenBank/DDBJ databases">
        <title>Unveiling of a novel bifunctional photoreceptor, Dualchrome1, isolated from a cosmopolitan green alga.</title>
        <authorList>
            <person name="Suzuki S."/>
            <person name="Kawachi M."/>
        </authorList>
    </citation>
    <scope>NUCLEOTIDE SEQUENCE</scope>
    <source>
        <strain evidence="10">NIES 2893</strain>
    </source>
</reference>
<comment type="caution">
    <text evidence="10">The sequence shown here is derived from an EMBL/GenBank/DDBJ whole genome shotgun (WGS) entry which is preliminary data.</text>
</comment>
<dbReference type="Proteomes" id="UP000660262">
    <property type="component" value="Unassembled WGS sequence"/>
</dbReference>
<sequence>MVFPSKTRSELIPSHTSPLTLTLMASYFFPPFFVSRLNFLIFPMADDDDNNAFQAASDGVFDAFDSALLKSSLKLDEAPCALCGSQISAYDGKLGPREPLSNNLRSLKHRHWVHRACAIWSPEVFEDESGNLKNIAAAVRRGKHLKCTKCDQLGATVGCRVPSCPKNYHAPCAALEGVEFLQGYLVSCNEHRMYPKKSGLSSNWLLGEDTKGKGKRAAEPTAPAERRRLSGAPADLDVAKHLADRSNLANDIDDDEAHFQKKVARRAARDANVLRPIILGGRRKQVAPPPQEQEQDPEQQTSATQKASQHLWGQQGLDDVKSTLSEAQMRPLREAVLLPLLYPDAFRALGVRAPRGVLLHGAPGTGKTLAVRALASACKDLCSRAVAFFHRSGADCLGKYAGESERTLRLLFAEARKHAPSVIFFDEIDALCPARRAGARDDDVHAQMCASVVTTLLALMDGVDTGEEGGRVVVLAATNRPDSLDAALRRPGRFDTEVYFDLPGEAQRLAILEARTNAWPAASRPDASLLRCVARETRGYAGADLAALLADVVKRGLQRATKEVDVRHALSADVGGDAAAPPIKDVPLQSVDWEEALQNAPPPAAFRSQAGGATLACRHVVECAAPLPADSVLAIPVQEALAQFRWDTPVCAQSAEIAHTPACRLLLWGDGEKGQTAVAAAVLHAASLRGDTSALSCSFARLVDVGYGNAAHGAASVASALVARSADVRILHLPDVHFYSDGDDASAAWHALAEALASASAASSSGGAVHVIATSAVAPSSLPKCVRDVFTNMQRCDAM</sequence>
<keyword evidence="4" id="KW-0863">Zinc-finger</keyword>
<dbReference type="GO" id="GO:0003682">
    <property type="term" value="F:chromatin binding"/>
    <property type="evidence" value="ECO:0007669"/>
    <property type="project" value="TreeGrafter"/>
</dbReference>
<dbReference type="SUPFAM" id="SSF52540">
    <property type="entry name" value="P-loop containing nucleoside triphosphate hydrolases"/>
    <property type="match status" value="1"/>
</dbReference>
<evidence type="ECO:0000256" key="2">
    <source>
        <dbReference type="ARBA" id="ARBA00022723"/>
    </source>
</evidence>
<keyword evidence="11" id="KW-1185">Reference proteome</keyword>
<dbReference type="AlphaFoldDB" id="A0A830H661"/>
<dbReference type="GO" id="GO:0005524">
    <property type="term" value="F:ATP binding"/>
    <property type="evidence" value="ECO:0007669"/>
    <property type="project" value="UniProtKB-KW"/>
</dbReference>
<dbReference type="GO" id="GO:0008270">
    <property type="term" value="F:zinc ion binding"/>
    <property type="evidence" value="ECO:0007669"/>
    <property type="project" value="UniProtKB-KW"/>
</dbReference>
<dbReference type="InterPro" id="IPR001965">
    <property type="entry name" value="Znf_PHD"/>
</dbReference>
<dbReference type="GO" id="GO:0042393">
    <property type="term" value="F:histone binding"/>
    <property type="evidence" value="ECO:0007669"/>
    <property type="project" value="TreeGrafter"/>
</dbReference>
<evidence type="ECO:0000256" key="5">
    <source>
        <dbReference type="ARBA" id="ARBA00022833"/>
    </source>
</evidence>
<accession>A0A830H661</accession>
<protein>
    <recommendedName>
        <fullName evidence="9">PHD-type domain-containing protein</fullName>
    </recommendedName>
</protein>
<dbReference type="GO" id="GO:0016887">
    <property type="term" value="F:ATP hydrolysis activity"/>
    <property type="evidence" value="ECO:0007669"/>
    <property type="project" value="InterPro"/>
</dbReference>
<evidence type="ECO:0000259" key="9">
    <source>
        <dbReference type="PROSITE" id="PS51805"/>
    </source>
</evidence>
<dbReference type="PROSITE" id="PS00674">
    <property type="entry name" value="AAA"/>
    <property type="match status" value="1"/>
</dbReference>
<dbReference type="Gene3D" id="1.10.8.60">
    <property type="match status" value="1"/>
</dbReference>
<dbReference type="InterPro" id="IPR003593">
    <property type="entry name" value="AAA+_ATPase"/>
</dbReference>
<dbReference type="OrthoDB" id="5421at2759"/>
<dbReference type="InterPro" id="IPR045199">
    <property type="entry name" value="ATAD2-like"/>
</dbReference>
<evidence type="ECO:0000256" key="8">
    <source>
        <dbReference type="SAM" id="MobiDB-lite"/>
    </source>
</evidence>
<dbReference type="EMBL" id="BNJQ01000001">
    <property type="protein sequence ID" value="GHP01530.1"/>
    <property type="molecule type" value="Genomic_DNA"/>
</dbReference>
<dbReference type="FunFam" id="3.40.50.300:FF:000061">
    <property type="entry name" value="ATPase family, AAA domain-containing 2"/>
    <property type="match status" value="1"/>
</dbReference>